<dbReference type="Proteomes" id="UP000525078">
    <property type="component" value="Unassembled WGS sequence"/>
</dbReference>
<evidence type="ECO:0000313" key="2">
    <source>
        <dbReference type="Proteomes" id="UP000525078"/>
    </source>
</evidence>
<accession>A0A7J6GUA6</accession>
<protein>
    <submittedName>
        <fullName evidence="1">Uncharacterized protein</fullName>
    </submittedName>
</protein>
<evidence type="ECO:0000313" key="1">
    <source>
        <dbReference type="EMBL" id="KAF4386371.1"/>
    </source>
</evidence>
<sequence>MYYRVVHELKPTSYGSTKFHVHKFYKERVTPLPTREYYSFERINQIQISKLACRYGNFRLDHCCPIKDLNLEKPYMAIFLLCNVYLICYYVDGTKSKMSSNSKKATLNILLTGQGML</sequence>
<dbReference type="EMBL" id="JAATIP010000042">
    <property type="protein sequence ID" value="KAF4386371.1"/>
    <property type="molecule type" value="Genomic_DNA"/>
</dbReference>
<name>A0A7J6GUA6_CANSA</name>
<gene>
    <name evidence="1" type="ORF">F8388_019998</name>
</gene>
<dbReference type="AlphaFoldDB" id="A0A7J6GUA6"/>
<organism evidence="1 2">
    <name type="scientific">Cannabis sativa</name>
    <name type="common">Hemp</name>
    <name type="synonym">Marijuana</name>
    <dbReference type="NCBI Taxonomy" id="3483"/>
    <lineage>
        <taxon>Eukaryota</taxon>
        <taxon>Viridiplantae</taxon>
        <taxon>Streptophyta</taxon>
        <taxon>Embryophyta</taxon>
        <taxon>Tracheophyta</taxon>
        <taxon>Spermatophyta</taxon>
        <taxon>Magnoliopsida</taxon>
        <taxon>eudicotyledons</taxon>
        <taxon>Gunneridae</taxon>
        <taxon>Pentapetalae</taxon>
        <taxon>rosids</taxon>
        <taxon>fabids</taxon>
        <taxon>Rosales</taxon>
        <taxon>Cannabaceae</taxon>
        <taxon>Cannabis</taxon>
    </lineage>
</organism>
<comment type="caution">
    <text evidence="1">The sequence shown here is derived from an EMBL/GenBank/DDBJ whole genome shotgun (WGS) entry which is preliminary data.</text>
</comment>
<reference evidence="1 2" key="1">
    <citation type="journal article" date="2020" name="bioRxiv">
        <title>Sequence and annotation of 42 cannabis genomes reveals extensive copy number variation in cannabinoid synthesis and pathogen resistance genes.</title>
        <authorList>
            <person name="Mckernan K.J."/>
            <person name="Helbert Y."/>
            <person name="Kane L.T."/>
            <person name="Ebling H."/>
            <person name="Zhang L."/>
            <person name="Liu B."/>
            <person name="Eaton Z."/>
            <person name="Mclaughlin S."/>
            <person name="Kingan S."/>
            <person name="Baybayan P."/>
            <person name="Concepcion G."/>
            <person name="Jordan M."/>
            <person name="Riva A."/>
            <person name="Barbazuk W."/>
            <person name="Harkins T."/>
        </authorList>
    </citation>
    <scope>NUCLEOTIDE SEQUENCE [LARGE SCALE GENOMIC DNA]</scope>
    <source>
        <strain evidence="2">cv. Jamaican Lion 4</strain>
        <tissue evidence="1">Leaf</tissue>
    </source>
</reference>
<proteinExistence type="predicted"/>